<dbReference type="Proteomes" id="UP000770717">
    <property type="component" value="Unassembled WGS sequence"/>
</dbReference>
<keyword evidence="2" id="KW-0732">Signal</keyword>
<feature type="compositionally biased region" description="Polar residues" evidence="1">
    <location>
        <begin position="80"/>
        <end position="98"/>
    </location>
</feature>
<evidence type="ECO:0000313" key="3">
    <source>
        <dbReference type="EMBL" id="KAG9460914.1"/>
    </source>
</evidence>
<dbReference type="AlphaFoldDB" id="A0A8J6E5K3"/>
<proteinExistence type="predicted"/>
<accession>A0A8J6E5K3</accession>
<evidence type="ECO:0000256" key="2">
    <source>
        <dbReference type="SAM" id="SignalP"/>
    </source>
</evidence>
<feature type="signal peptide" evidence="2">
    <location>
        <begin position="1"/>
        <end position="21"/>
    </location>
</feature>
<name>A0A8J6E5K3_ELECQ</name>
<sequence>MSYLLAVLSFPLSIYRILVAAKRVPSAALDVSGEQQKSVQKHQKIAKAKTKYRAFSTTGQLEVMGTSGLTYNHTKETRVPAQQQEEMESSIENPTAAQRSEGKNRTICKDRQLGLQSDSAPVTLYLHMFKMS</sequence>
<gene>
    <name evidence="3" type="ORF">GDO78_018763</name>
</gene>
<feature type="chain" id="PRO_5035193315" evidence="2">
    <location>
        <begin position="22"/>
        <end position="132"/>
    </location>
</feature>
<protein>
    <submittedName>
        <fullName evidence="3">Uncharacterized protein</fullName>
    </submittedName>
</protein>
<comment type="caution">
    <text evidence="3">The sequence shown here is derived from an EMBL/GenBank/DDBJ whole genome shotgun (WGS) entry which is preliminary data.</text>
</comment>
<organism evidence="3 4">
    <name type="scientific">Eleutherodactylus coqui</name>
    <name type="common">Puerto Rican coqui</name>
    <dbReference type="NCBI Taxonomy" id="57060"/>
    <lineage>
        <taxon>Eukaryota</taxon>
        <taxon>Metazoa</taxon>
        <taxon>Chordata</taxon>
        <taxon>Craniata</taxon>
        <taxon>Vertebrata</taxon>
        <taxon>Euteleostomi</taxon>
        <taxon>Amphibia</taxon>
        <taxon>Batrachia</taxon>
        <taxon>Anura</taxon>
        <taxon>Neobatrachia</taxon>
        <taxon>Hyloidea</taxon>
        <taxon>Eleutherodactylidae</taxon>
        <taxon>Eleutherodactylinae</taxon>
        <taxon>Eleutherodactylus</taxon>
        <taxon>Eleutherodactylus</taxon>
    </lineage>
</organism>
<evidence type="ECO:0000313" key="4">
    <source>
        <dbReference type="Proteomes" id="UP000770717"/>
    </source>
</evidence>
<reference evidence="3" key="1">
    <citation type="thesis" date="2020" institute="ProQuest LLC" country="789 East Eisenhower Parkway, Ann Arbor, MI, USA">
        <title>Comparative Genomics and Chromosome Evolution.</title>
        <authorList>
            <person name="Mudd A.B."/>
        </authorList>
    </citation>
    <scope>NUCLEOTIDE SEQUENCE</scope>
    <source>
        <strain evidence="3">HN-11 Male</strain>
        <tissue evidence="3">Kidney and liver</tissue>
    </source>
</reference>
<feature type="region of interest" description="Disordered" evidence="1">
    <location>
        <begin position="67"/>
        <end position="105"/>
    </location>
</feature>
<dbReference type="EMBL" id="WNTK01033435">
    <property type="protein sequence ID" value="KAG9460914.1"/>
    <property type="molecule type" value="Genomic_DNA"/>
</dbReference>
<evidence type="ECO:0000256" key="1">
    <source>
        <dbReference type="SAM" id="MobiDB-lite"/>
    </source>
</evidence>
<keyword evidence="4" id="KW-1185">Reference proteome</keyword>